<keyword evidence="5 10" id="KW-0819">tRNA processing</keyword>
<evidence type="ECO:0000313" key="14">
    <source>
        <dbReference type="EMBL" id="SIT98129.1"/>
    </source>
</evidence>
<dbReference type="Proteomes" id="UP000187261">
    <property type="component" value="Unassembled WGS sequence"/>
</dbReference>
<evidence type="ECO:0000256" key="10">
    <source>
        <dbReference type="HAMAP-Rule" id="MF_00185"/>
    </source>
</evidence>
<evidence type="ECO:0000256" key="9">
    <source>
        <dbReference type="ARBA" id="ARBA00049563"/>
    </source>
</evidence>
<feature type="binding site" evidence="10">
    <location>
        <begin position="11"/>
        <end position="16"/>
    </location>
    <ligand>
        <name>substrate</name>
    </ligand>
</feature>
<feature type="binding site" evidence="10">
    <location>
        <begin position="9"/>
        <end position="16"/>
    </location>
    <ligand>
        <name>ATP</name>
        <dbReference type="ChEBI" id="CHEBI:30616"/>
    </ligand>
</feature>
<dbReference type="GO" id="GO:0006400">
    <property type="term" value="P:tRNA modification"/>
    <property type="evidence" value="ECO:0007669"/>
    <property type="project" value="TreeGrafter"/>
</dbReference>
<comment type="catalytic activity">
    <reaction evidence="9 10 11">
        <text>adenosine(37) in tRNA + dimethylallyl diphosphate = N(6)-dimethylallyladenosine(37) in tRNA + diphosphate</text>
        <dbReference type="Rhea" id="RHEA:26482"/>
        <dbReference type="Rhea" id="RHEA-COMP:10162"/>
        <dbReference type="Rhea" id="RHEA-COMP:10375"/>
        <dbReference type="ChEBI" id="CHEBI:33019"/>
        <dbReference type="ChEBI" id="CHEBI:57623"/>
        <dbReference type="ChEBI" id="CHEBI:74411"/>
        <dbReference type="ChEBI" id="CHEBI:74415"/>
        <dbReference type="EC" id="2.5.1.75"/>
    </reaction>
</comment>
<dbReference type="GO" id="GO:0005524">
    <property type="term" value="F:ATP binding"/>
    <property type="evidence" value="ECO:0007669"/>
    <property type="project" value="UniProtKB-UniRule"/>
</dbReference>
<evidence type="ECO:0000256" key="1">
    <source>
        <dbReference type="ARBA" id="ARBA00001946"/>
    </source>
</evidence>
<dbReference type="GO" id="GO:0052381">
    <property type="term" value="F:tRNA dimethylallyltransferase activity"/>
    <property type="evidence" value="ECO:0007669"/>
    <property type="project" value="UniProtKB-UniRule"/>
</dbReference>
<feature type="site" description="Interaction with substrate tRNA" evidence="10">
    <location>
        <position position="100"/>
    </location>
</feature>
<evidence type="ECO:0000256" key="6">
    <source>
        <dbReference type="ARBA" id="ARBA00022741"/>
    </source>
</evidence>
<name>A0A1U7PYW7_9FLAO</name>
<dbReference type="Pfam" id="PF01715">
    <property type="entry name" value="IPPT"/>
    <property type="match status" value="1"/>
</dbReference>
<comment type="cofactor">
    <cofactor evidence="1 10">
        <name>Mg(2+)</name>
        <dbReference type="ChEBI" id="CHEBI:18420"/>
    </cofactor>
</comment>
<protein>
    <recommendedName>
        <fullName evidence="10">tRNA dimethylallyltransferase</fullName>
        <ecNumber evidence="10">2.5.1.75</ecNumber>
    </recommendedName>
    <alternativeName>
        <fullName evidence="10">Dimethylallyl diphosphate:tRNA dimethylallyltransferase</fullName>
        <shortName evidence="10">DMAPP:tRNA dimethylallyltransferase</shortName>
        <shortName evidence="10">DMATase</shortName>
    </alternativeName>
    <alternativeName>
        <fullName evidence="10">Isopentenyl-diphosphate:tRNA isopentenyltransferase</fullName>
        <shortName evidence="10">IPP transferase</shortName>
        <shortName evidence="10">IPPT</shortName>
        <shortName evidence="10">IPTase</shortName>
    </alternativeName>
</protein>
<comment type="subunit">
    <text evidence="10">Monomer.</text>
</comment>
<dbReference type="EMBL" id="FTPU01000042">
    <property type="protein sequence ID" value="SIT98129.1"/>
    <property type="molecule type" value="Genomic_DNA"/>
</dbReference>
<evidence type="ECO:0000256" key="7">
    <source>
        <dbReference type="ARBA" id="ARBA00022840"/>
    </source>
</evidence>
<evidence type="ECO:0000256" key="2">
    <source>
        <dbReference type="ARBA" id="ARBA00003213"/>
    </source>
</evidence>
<evidence type="ECO:0000256" key="12">
    <source>
        <dbReference type="RuleBase" id="RU003784"/>
    </source>
</evidence>
<evidence type="ECO:0000256" key="11">
    <source>
        <dbReference type="RuleBase" id="RU003783"/>
    </source>
</evidence>
<evidence type="ECO:0000256" key="3">
    <source>
        <dbReference type="ARBA" id="ARBA00005842"/>
    </source>
</evidence>
<proteinExistence type="inferred from homology"/>
<dbReference type="Gene3D" id="1.10.20.140">
    <property type="match status" value="1"/>
</dbReference>
<dbReference type="EC" id="2.5.1.75" evidence="10"/>
<dbReference type="HAMAP" id="MF_00185">
    <property type="entry name" value="IPP_trans"/>
    <property type="match status" value="1"/>
</dbReference>
<dbReference type="Gene3D" id="3.40.50.300">
    <property type="entry name" value="P-loop containing nucleotide triphosphate hydrolases"/>
    <property type="match status" value="1"/>
</dbReference>
<gene>
    <name evidence="10" type="primary">miaA</name>
    <name evidence="14" type="ORF">SAMN05660493_02865</name>
</gene>
<keyword evidence="15" id="KW-1185">Reference proteome</keyword>
<accession>A0A1U7PYW7</accession>
<sequence length="300" mass="34431">MKRLISIVGTTGIGKTRLSIDLAKHLNTEIVSCDSRQFYKEMKIGTATPTDEELAEAVHHFVANLSINDYYSIGQYEVDALQKLDDIFSEKDVAIMVGGSGMYEKAVVEGMNDLPEADDENQKKLLSIWENDGLTALQVLLKELDPDYFAIVDKDNPRRLLRAIDIIWQTGKTYTENLSLPKARRNFETIRIGIEAPREVIYERINRRVDIMMQNGLLEEAKGLIAERGRVALQTVGYTELFRYLDGEWNLDFAVEEIKKNSRRYAKRQMTWNKKLHNVNWVSYDNSFQESLSLLSKLLG</sequence>
<feature type="region of interest" description="Interaction with substrate tRNA" evidence="10">
    <location>
        <begin position="34"/>
        <end position="37"/>
    </location>
</feature>
<dbReference type="PANTHER" id="PTHR11088">
    <property type="entry name" value="TRNA DIMETHYLALLYLTRANSFERASE"/>
    <property type="match status" value="1"/>
</dbReference>
<dbReference type="RefSeq" id="WP_076784216.1">
    <property type="nucleotide sequence ID" value="NZ_FTPU01000042.1"/>
</dbReference>
<comment type="similarity">
    <text evidence="3 10 13">Belongs to the IPP transferase family.</text>
</comment>
<comment type="caution">
    <text evidence="10">Lacks conserved residue(s) required for the propagation of feature annotation.</text>
</comment>
<evidence type="ECO:0000256" key="8">
    <source>
        <dbReference type="ARBA" id="ARBA00022842"/>
    </source>
</evidence>
<dbReference type="OrthoDB" id="9776390at2"/>
<dbReference type="PANTHER" id="PTHR11088:SF60">
    <property type="entry name" value="TRNA DIMETHYLALLYLTRANSFERASE"/>
    <property type="match status" value="1"/>
</dbReference>
<reference evidence="15" key="1">
    <citation type="submission" date="2016-10" db="EMBL/GenBank/DDBJ databases">
        <authorList>
            <person name="Varghese N."/>
            <person name="Submissions S."/>
        </authorList>
    </citation>
    <scope>NUCLEOTIDE SEQUENCE [LARGE SCALE GENOMIC DNA]</scope>
    <source>
        <strain evidence="15">DSM 19482</strain>
    </source>
</reference>
<dbReference type="NCBIfam" id="TIGR00174">
    <property type="entry name" value="miaA"/>
    <property type="match status" value="1"/>
</dbReference>
<evidence type="ECO:0000256" key="4">
    <source>
        <dbReference type="ARBA" id="ARBA00022679"/>
    </source>
</evidence>
<keyword evidence="4 10" id="KW-0808">Transferase</keyword>
<keyword evidence="8 10" id="KW-0460">Magnesium</keyword>
<dbReference type="InterPro" id="IPR018022">
    <property type="entry name" value="IPT"/>
</dbReference>
<organism evidence="14 15">
    <name type="scientific">Epilithonimonas bovis DSM 19482</name>
    <dbReference type="NCBI Taxonomy" id="1121284"/>
    <lineage>
        <taxon>Bacteria</taxon>
        <taxon>Pseudomonadati</taxon>
        <taxon>Bacteroidota</taxon>
        <taxon>Flavobacteriia</taxon>
        <taxon>Flavobacteriales</taxon>
        <taxon>Weeksellaceae</taxon>
        <taxon>Chryseobacterium group</taxon>
        <taxon>Epilithonimonas</taxon>
    </lineage>
</organism>
<keyword evidence="7 10" id="KW-0067">ATP-binding</keyword>
<comment type="function">
    <text evidence="2 10 12">Catalyzes the transfer of a dimethylallyl group onto the adenine at position 37 in tRNAs that read codons beginning with uridine, leading to the formation of N6-(dimethylallyl)adenosine (i(6)A).</text>
</comment>
<evidence type="ECO:0000256" key="13">
    <source>
        <dbReference type="RuleBase" id="RU003785"/>
    </source>
</evidence>
<dbReference type="STRING" id="1121284.SAMN05660493_02865"/>
<dbReference type="SUPFAM" id="SSF52540">
    <property type="entry name" value="P-loop containing nucleoside triphosphate hydrolases"/>
    <property type="match status" value="2"/>
</dbReference>
<evidence type="ECO:0000313" key="15">
    <source>
        <dbReference type="Proteomes" id="UP000187261"/>
    </source>
</evidence>
<dbReference type="AlphaFoldDB" id="A0A1U7PYW7"/>
<keyword evidence="6 10" id="KW-0547">Nucleotide-binding</keyword>
<dbReference type="InterPro" id="IPR027417">
    <property type="entry name" value="P-loop_NTPase"/>
</dbReference>
<dbReference type="InterPro" id="IPR039657">
    <property type="entry name" value="Dimethylallyltransferase"/>
</dbReference>
<evidence type="ECO:0000256" key="5">
    <source>
        <dbReference type="ARBA" id="ARBA00022694"/>
    </source>
</evidence>